<reference evidence="3" key="1">
    <citation type="submission" date="2016-10" db="EMBL/GenBank/DDBJ databases">
        <authorList>
            <person name="Varghese N."/>
            <person name="Submissions S."/>
        </authorList>
    </citation>
    <scope>NUCLEOTIDE SEQUENCE [LARGE SCALE GENOMIC DNA]</scope>
    <source>
        <strain evidence="3">DSM 45079</strain>
    </source>
</reference>
<evidence type="ECO:0000256" key="1">
    <source>
        <dbReference type="SAM" id="Phobius"/>
    </source>
</evidence>
<feature type="transmembrane region" description="Helical" evidence="1">
    <location>
        <begin position="7"/>
        <end position="25"/>
    </location>
</feature>
<name>A0A1H2G7P5_9ACTN</name>
<keyword evidence="1" id="KW-1133">Transmembrane helix</keyword>
<dbReference type="STRING" id="419479.SAMN04488563_0349"/>
<proteinExistence type="predicted"/>
<evidence type="ECO:0000313" key="3">
    <source>
        <dbReference type="Proteomes" id="UP000182977"/>
    </source>
</evidence>
<sequence>MSGFGRWCLGIGVGLLAATVVFRIMDLIPATVIAGLLGLMAVGIAGYDALYEWQGRIQRRRAAAKARREREREIREGR</sequence>
<protein>
    <submittedName>
        <fullName evidence="2">Uncharacterized protein</fullName>
    </submittedName>
</protein>
<feature type="transmembrane region" description="Helical" evidence="1">
    <location>
        <begin position="31"/>
        <end position="51"/>
    </location>
</feature>
<keyword evidence="1" id="KW-0472">Membrane</keyword>
<keyword evidence="1" id="KW-0812">Transmembrane</keyword>
<keyword evidence="3" id="KW-1185">Reference proteome</keyword>
<dbReference type="AlphaFoldDB" id="A0A1H2G7P5"/>
<dbReference type="Proteomes" id="UP000182977">
    <property type="component" value="Chromosome I"/>
</dbReference>
<dbReference type="OrthoDB" id="5197740at2"/>
<evidence type="ECO:0000313" key="2">
    <source>
        <dbReference type="EMBL" id="SDU15756.1"/>
    </source>
</evidence>
<dbReference type="RefSeq" id="WP_046766684.1">
    <property type="nucleotide sequence ID" value="NZ_KQ061219.1"/>
</dbReference>
<gene>
    <name evidence="2" type="ORF">SAMN04488563_0349</name>
</gene>
<dbReference type="EMBL" id="LT629791">
    <property type="protein sequence ID" value="SDU15756.1"/>
    <property type="molecule type" value="Genomic_DNA"/>
</dbReference>
<accession>A0A1H2G7P5</accession>
<organism evidence="2 3">
    <name type="scientific">Jiangella alkaliphila</name>
    <dbReference type="NCBI Taxonomy" id="419479"/>
    <lineage>
        <taxon>Bacteria</taxon>
        <taxon>Bacillati</taxon>
        <taxon>Actinomycetota</taxon>
        <taxon>Actinomycetes</taxon>
        <taxon>Jiangellales</taxon>
        <taxon>Jiangellaceae</taxon>
        <taxon>Jiangella</taxon>
    </lineage>
</organism>